<feature type="transmembrane region" description="Helical" evidence="7">
    <location>
        <begin position="6"/>
        <end position="24"/>
    </location>
</feature>
<dbReference type="GO" id="GO:0016020">
    <property type="term" value="C:membrane"/>
    <property type="evidence" value="ECO:0007669"/>
    <property type="project" value="UniProtKB-SubCell"/>
</dbReference>
<dbReference type="SUPFAM" id="SSF51735">
    <property type="entry name" value="NAD(P)-binding Rossmann-fold domains"/>
    <property type="match status" value="1"/>
</dbReference>
<comment type="caution">
    <text evidence="10">The sequence shown here is derived from an EMBL/GenBank/DDBJ whole genome shotgun (WGS) entry which is preliminary data.</text>
</comment>
<dbReference type="InterPro" id="IPR036291">
    <property type="entry name" value="NAD(P)-bd_dom_sf"/>
</dbReference>
<evidence type="ECO:0000259" key="9">
    <source>
        <dbReference type="Pfam" id="PF02254"/>
    </source>
</evidence>
<keyword evidence="5 7" id="KW-1133">Transmembrane helix</keyword>
<name>A0A1F6EHG7_9BACT</name>
<feature type="domain" description="RCK N-terminal" evidence="9">
    <location>
        <begin position="403"/>
        <end position="518"/>
    </location>
</feature>
<protein>
    <submittedName>
        <fullName evidence="10">Uncharacterized protein</fullName>
    </submittedName>
</protein>
<dbReference type="GO" id="GO:0015297">
    <property type="term" value="F:antiporter activity"/>
    <property type="evidence" value="ECO:0007669"/>
    <property type="project" value="InterPro"/>
</dbReference>
<dbReference type="GO" id="GO:1902600">
    <property type="term" value="P:proton transmembrane transport"/>
    <property type="evidence" value="ECO:0007669"/>
    <property type="project" value="InterPro"/>
</dbReference>
<gene>
    <name evidence="10" type="ORF">A3A38_00425</name>
</gene>
<accession>A0A1F6EHG7</accession>
<dbReference type="PANTHER" id="PTHR42751">
    <property type="entry name" value="SODIUM/HYDROGEN EXCHANGER FAMILY/TRKA DOMAIN PROTEIN"/>
    <property type="match status" value="1"/>
</dbReference>
<dbReference type="Pfam" id="PF00999">
    <property type="entry name" value="Na_H_Exchanger"/>
    <property type="match status" value="1"/>
</dbReference>
<feature type="transmembrane region" description="Helical" evidence="7">
    <location>
        <begin position="85"/>
        <end position="108"/>
    </location>
</feature>
<feature type="transmembrane region" description="Helical" evidence="7">
    <location>
        <begin position="324"/>
        <end position="344"/>
    </location>
</feature>
<reference evidence="10 11" key="1">
    <citation type="journal article" date="2016" name="Nat. Commun.">
        <title>Thousands of microbial genomes shed light on interconnected biogeochemical processes in an aquifer system.</title>
        <authorList>
            <person name="Anantharaman K."/>
            <person name="Brown C.T."/>
            <person name="Hug L.A."/>
            <person name="Sharon I."/>
            <person name="Castelle C.J."/>
            <person name="Probst A.J."/>
            <person name="Thomas B.C."/>
            <person name="Singh A."/>
            <person name="Wilkins M.J."/>
            <person name="Karaoz U."/>
            <person name="Brodie E.L."/>
            <person name="Williams K.H."/>
            <person name="Hubbard S.S."/>
            <person name="Banfield J.F."/>
        </authorList>
    </citation>
    <scope>NUCLEOTIDE SEQUENCE [LARGE SCALE GENOMIC DNA]</scope>
</reference>
<feature type="domain" description="Cation/H+ exchanger transmembrane" evidence="8">
    <location>
        <begin position="13"/>
        <end position="368"/>
    </location>
</feature>
<feature type="transmembrane region" description="Helical" evidence="7">
    <location>
        <begin position="350"/>
        <end position="370"/>
    </location>
</feature>
<evidence type="ECO:0000313" key="11">
    <source>
        <dbReference type="Proteomes" id="UP000177306"/>
    </source>
</evidence>
<dbReference type="Gene3D" id="3.40.50.720">
    <property type="entry name" value="NAD(P)-binding Rossmann-like Domain"/>
    <property type="match status" value="1"/>
</dbReference>
<dbReference type="EMBL" id="MFLY01000011">
    <property type="protein sequence ID" value="OGG73090.1"/>
    <property type="molecule type" value="Genomic_DNA"/>
</dbReference>
<feature type="transmembrane region" description="Helical" evidence="7">
    <location>
        <begin position="145"/>
        <end position="168"/>
    </location>
</feature>
<feature type="transmembrane region" description="Helical" evidence="7">
    <location>
        <begin position="286"/>
        <end position="312"/>
    </location>
</feature>
<keyword evidence="3" id="KW-0813">Transport</keyword>
<keyword evidence="4 7" id="KW-0812">Transmembrane</keyword>
<feature type="transmembrane region" description="Helical" evidence="7">
    <location>
        <begin position="262"/>
        <end position="280"/>
    </location>
</feature>
<keyword evidence="6 7" id="KW-0472">Membrane</keyword>
<organism evidence="10 11">
    <name type="scientific">Candidatus Kaiserbacteria bacterium RIFCSPLOWO2_01_FULL_53_17</name>
    <dbReference type="NCBI Taxonomy" id="1798511"/>
    <lineage>
        <taxon>Bacteria</taxon>
        <taxon>Candidatus Kaiseribacteriota</taxon>
    </lineage>
</organism>
<dbReference type="PANTHER" id="PTHR42751:SF3">
    <property type="entry name" value="SODIUM_GLUTAMATE SYMPORTER"/>
    <property type="match status" value="1"/>
</dbReference>
<comment type="subcellular location">
    <subcellularLocation>
        <location evidence="1">Membrane</location>
        <topology evidence="1">Multi-pass membrane protein</topology>
    </subcellularLocation>
</comment>
<evidence type="ECO:0000256" key="3">
    <source>
        <dbReference type="ARBA" id="ARBA00022448"/>
    </source>
</evidence>
<feature type="transmembrane region" description="Helical" evidence="7">
    <location>
        <begin position="29"/>
        <end position="47"/>
    </location>
</feature>
<feature type="transmembrane region" description="Helical" evidence="7">
    <location>
        <begin position="211"/>
        <end position="228"/>
    </location>
</feature>
<evidence type="ECO:0000256" key="7">
    <source>
        <dbReference type="SAM" id="Phobius"/>
    </source>
</evidence>
<evidence type="ECO:0000259" key="8">
    <source>
        <dbReference type="Pfam" id="PF00999"/>
    </source>
</evidence>
<dbReference type="Pfam" id="PF02254">
    <property type="entry name" value="TrkA_N"/>
    <property type="match status" value="1"/>
</dbReference>
<dbReference type="AlphaFoldDB" id="A0A1F6EHG7"/>
<comment type="similarity">
    <text evidence="2">Belongs to the monovalent cation:proton antiporter 2 (CPA2) transporter (TC 2.A.37) family.</text>
</comment>
<dbReference type="Gene3D" id="1.20.1530.20">
    <property type="match status" value="1"/>
</dbReference>
<evidence type="ECO:0000256" key="5">
    <source>
        <dbReference type="ARBA" id="ARBA00022989"/>
    </source>
</evidence>
<proteinExistence type="inferred from homology"/>
<dbReference type="InterPro" id="IPR003148">
    <property type="entry name" value="RCK_N"/>
</dbReference>
<feature type="transmembrane region" description="Helical" evidence="7">
    <location>
        <begin position="180"/>
        <end position="199"/>
    </location>
</feature>
<dbReference type="Proteomes" id="UP000177306">
    <property type="component" value="Unassembled WGS sequence"/>
</dbReference>
<evidence type="ECO:0000256" key="2">
    <source>
        <dbReference type="ARBA" id="ARBA00005551"/>
    </source>
</evidence>
<evidence type="ECO:0000256" key="1">
    <source>
        <dbReference type="ARBA" id="ARBA00004141"/>
    </source>
</evidence>
<evidence type="ECO:0000256" key="6">
    <source>
        <dbReference type="ARBA" id="ARBA00023136"/>
    </source>
</evidence>
<evidence type="ECO:0000313" key="10">
    <source>
        <dbReference type="EMBL" id="OGG73090.1"/>
    </source>
</evidence>
<sequence length="570" mass="62389">MELFAEISVLFVIATAIAILMRLLHQPLIIGHIVTGLIVGPFFFNLIRSTETLALMSEIGVAILLFTVGLHLSPSVLKQFGRVSFVTGIGQVVVTSFAGYLVCVWLGFALVPAFYIAVALAFSSTIIITKLISDKGELDVLYAKIAIGFLLVQDLIVILLLLGIPLFATEHASWMSAGQFLLTAVVLIAFVALTARIFVSKAFLFLAQSHELLFLFSIAWGVGVAALFGEFGLSLESGALIAGVALASLPARREIIARLSPLRDFFIVVFFIFLGSQLHLENIVAVIPIALALSALVLIGNPLILMALMGYLGYRKKTSFQTGLVTAQISEFSLILIALGVSLGHLASQVLSLVTLVGIITIFGSTYFILYSDKLYRFLAPLLGIFERADARESHSQRSGYEILLFGSNRIGYDFIETLVRLDKRFLVIDHNPEAVARLESAGIATEYGDASDLAFLESLDFSKTELVISTIPDAETNALIHKAVKEVNPETVVLVVAHRVKDALAHYDEGVDYVILPHFLGSKHAAEIVVRFKGDRAKYKTLREEHIDHLQLRLKIGHEHPYPESLRGM</sequence>
<feature type="transmembrane region" description="Helical" evidence="7">
    <location>
        <begin position="53"/>
        <end position="73"/>
    </location>
</feature>
<dbReference type="GO" id="GO:0006813">
    <property type="term" value="P:potassium ion transport"/>
    <property type="evidence" value="ECO:0007669"/>
    <property type="project" value="InterPro"/>
</dbReference>
<dbReference type="InterPro" id="IPR006153">
    <property type="entry name" value="Cation/H_exchanger_TM"/>
</dbReference>
<evidence type="ECO:0000256" key="4">
    <source>
        <dbReference type="ARBA" id="ARBA00022692"/>
    </source>
</evidence>
<dbReference type="InterPro" id="IPR038770">
    <property type="entry name" value="Na+/solute_symporter_sf"/>
</dbReference>